<dbReference type="CDD" id="cd00082">
    <property type="entry name" value="HisKA"/>
    <property type="match status" value="1"/>
</dbReference>
<dbReference type="FunFam" id="3.30.565.10:FF:000006">
    <property type="entry name" value="Sensor histidine kinase WalK"/>
    <property type="match status" value="1"/>
</dbReference>
<dbReference type="GO" id="GO:0016036">
    <property type="term" value="P:cellular response to phosphate starvation"/>
    <property type="evidence" value="ECO:0007669"/>
    <property type="project" value="TreeGrafter"/>
</dbReference>
<evidence type="ECO:0000256" key="3">
    <source>
        <dbReference type="ARBA" id="ARBA00012438"/>
    </source>
</evidence>
<dbReference type="GO" id="GO:0000155">
    <property type="term" value="F:phosphorelay sensor kinase activity"/>
    <property type="evidence" value="ECO:0007669"/>
    <property type="project" value="InterPro"/>
</dbReference>
<dbReference type="SMART" id="SM00387">
    <property type="entry name" value="HATPase_c"/>
    <property type="match status" value="1"/>
</dbReference>
<dbReference type="SUPFAM" id="SSF47384">
    <property type="entry name" value="Homodimeric domain of signal transducing histidine kinase"/>
    <property type="match status" value="1"/>
</dbReference>
<evidence type="ECO:0000256" key="4">
    <source>
        <dbReference type="ARBA" id="ARBA00022553"/>
    </source>
</evidence>
<protein>
    <recommendedName>
        <fullName evidence="3">histidine kinase</fullName>
        <ecNumber evidence="3">2.7.13.3</ecNumber>
    </recommendedName>
</protein>
<keyword evidence="5" id="KW-0808">Transferase</keyword>
<dbReference type="InterPro" id="IPR050351">
    <property type="entry name" value="BphY/WalK/GraS-like"/>
</dbReference>
<dbReference type="PANTHER" id="PTHR45453">
    <property type="entry name" value="PHOSPHATE REGULON SENSOR PROTEIN PHOR"/>
    <property type="match status" value="1"/>
</dbReference>
<dbReference type="PROSITE" id="PS50885">
    <property type="entry name" value="HAMP"/>
    <property type="match status" value="1"/>
</dbReference>
<proteinExistence type="predicted"/>
<feature type="transmembrane region" description="Helical" evidence="8">
    <location>
        <begin position="12"/>
        <end position="30"/>
    </location>
</feature>
<dbReference type="EC" id="2.7.13.3" evidence="3"/>
<dbReference type="GO" id="GO:0004721">
    <property type="term" value="F:phosphoprotein phosphatase activity"/>
    <property type="evidence" value="ECO:0007669"/>
    <property type="project" value="TreeGrafter"/>
</dbReference>
<evidence type="ECO:0000313" key="12">
    <source>
        <dbReference type="Proteomes" id="UP000183245"/>
    </source>
</evidence>
<comment type="catalytic activity">
    <reaction evidence="1">
        <text>ATP + protein L-histidine = ADP + protein N-phospho-L-histidine.</text>
        <dbReference type="EC" id="2.7.13.3"/>
    </reaction>
</comment>
<evidence type="ECO:0000256" key="6">
    <source>
        <dbReference type="ARBA" id="ARBA00022777"/>
    </source>
</evidence>
<evidence type="ECO:0000259" key="9">
    <source>
        <dbReference type="PROSITE" id="PS50109"/>
    </source>
</evidence>
<dbReference type="Pfam" id="PF02518">
    <property type="entry name" value="HATPase_c"/>
    <property type="match status" value="1"/>
</dbReference>
<dbReference type="Gene3D" id="1.10.287.130">
    <property type="match status" value="1"/>
</dbReference>
<evidence type="ECO:0000256" key="1">
    <source>
        <dbReference type="ARBA" id="ARBA00000085"/>
    </source>
</evidence>
<dbReference type="InterPro" id="IPR036890">
    <property type="entry name" value="HATPase_C_sf"/>
</dbReference>
<keyword evidence="7" id="KW-0902">Two-component regulatory system</keyword>
<reference evidence="11" key="1">
    <citation type="journal article" date="2016" name="Environ. Microbiol.">
        <title>Genomic resolution of a cold subsurface aquifer community provides metabolic insights for novel microbes adapted to high CO concentrations.</title>
        <authorList>
            <person name="Probst A.J."/>
            <person name="Castelle C.J."/>
            <person name="Singh A."/>
            <person name="Brown C.T."/>
            <person name="Anantharaman K."/>
            <person name="Sharon I."/>
            <person name="Hug L.A."/>
            <person name="Burstein D."/>
            <person name="Emerson J.B."/>
            <person name="Thomas B.C."/>
            <person name="Banfield J.F."/>
        </authorList>
    </citation>
    <scope>NUCLEOTIDE SEQUENCE [LARGE SCALE GENOMIC DNA]</scope>
    <source>
        <strain evidence="11">CG2_30_54_11</strain>
    </source>
</reference>
<dbReference type="Gene3D" id="6.10.340.10">
    <property type="match status" value="1"/>
</dbReference>
<evidence type="ECO:0000259" key="10">
    <source>
        <dbReference type="PROSITE" id="PS50885"/>
    </source>
</evidence>
<dbReference type="CDD" id="cd06225">
    <property type="entry name" value="HAMP"/>
    <property type="match status" value="1"/>
</dbReference>
<keyword evidence="4" id="KW-0597">Phosphoprotein</keyword>
<keyword evidence="8" id="KW-0472">Membrane</keyword>
<dbReference type="InterPro" id="IPR005467">
    <property type="entry name" value="His_kinase_dom"/>
</dbReference>
<dbReference type="SMART" id="SM00388">
    <property type="entry name" value="HisKA"/>
    <property type="match status" value="1"/>
</dbReference>
<comment type="caution">
    <text evidence="11">The sequence shown here is derived from an EMBL/GenBank/DDBJ whole genome shotgun (WGS) entry which is preliminary data.</text>
</comment>
<dbReference type="InterPro" id="IPR003660">
    <property type="entry name" value="HAMP_dom"/>
</dbReference>
<evidence type="ECO:0000256" key="2">
    <source>
        <dbReference type="ARBA" id="ARBA00004370"/>
    </source>
</evidence>
<dbReference type="PRINTS" id="PR00344">
    <property type="entry name" value="BCTRLSENSOR"/>
</dbReference>
<dbReference type="STRING" id="1817892.AUK40_03105"/>
<keyword evidence="8" id="KW-1133">Transmembrane helix</keyword>
<evidence type="ECO:0000256" key="8">
    <source>
        <dbReference type="SAM" id="Phobius"/>
    </source>
</evidence>
<accession>A0A1J5ISU9</accession>
<evidence type="ECO:0000256" key="7">
    <source>
        <dbReference type="ARBA" id="ARBA00023012"/>
    </source>
</evidence>
<comment type="subcellular location">
    <subcellularLocation>
        <location evidence="2">Membrane</location>
    </subcellularLocation>
</comment>
<keyword evidence="8" id="KW-0812">Transmembrane</keyword>
<dbReference type="PANTHER" id="PTHR45453:SF1">
    <property type="entry name" value="PHOSPHATE REGULON SENSOR PROTEIN PHOR"/>
    <property type="match status" value="1"/>
</dbReference>
<dbReference type="GO" id="GO:0005886">
    <property type="term" value="C:plasma membrane"/>
    <property type="evidence" value="ECO:0007669"/>
    <property type="project" value="TreeGrafter"/>
</dbReference>
<organism evidence="11 12">
    <name type="scientific">Candidatus Wirthbacteria bacterium CG2_30_54_11</name>
    <dbReference type="NCBI Taxonomy" id="1817892"/>
    <lineage>
        <taxon>Bacteria</taxon>
        <taxon>Candidatus Wirthbacteria</taxon>
    </lineage>
</organism>
<dbReference type="Gene3D" id="3.30.565.10">
    <property type="entry name" value="Histidine kinase-like ATPase, C-terminal domain"/>
    <property type="match status" value="1"/>
</dbReference>
<feature type="transmembrane region" description="Helical" evidence="8">
    <location>
        <begin position="81"/>
        <end position="103"/>
    </location>
</feature>
<feature type="domain" description="HAMP" evidence="10">
    <location>
        <begin position="105"/>
        <end position="157"/>
    </location>
</feature>
<dbReference type="EMBL" id="MNZT01000054">
    <property type="protein sequence ID" value="OIP97474.1"/>
    <property type="molecule type" value="Genomic_DNA"/>
</dbReference>
<dbReference type="CDD" id="cd16922">
    <property type="entry name" value="HATPase_EvgS-ArcB-TorS-like"/>
    <property type="match status" value="1"/>
</dbReference>
<feature type="domain" description="Histidine kinase" evidence="9">
    <location>
        <begin position="165"/>
        <end position="380"/>
    </location>
</feature>
<dbReference type="SUPFAM" id="SSF158472">
    <property type="entry name" value="HAMP domain-like"/>
    <property type="match status" value="1"/>
</dbReference>
<dbReference type="InterPro" id="IPR003661">
    <property type="entry name" value="HisK_dim/P_dom"/>
</dbReference>
<dbReference type="PROSITE" id="PS50109">
    <property type="entry name" value="HIS_KIN"/>
    <property type="match status" value="1"/>
</dbReference>
<dbReference type="SMART" id="SM00304">
    <property type="entry name" value="HAMP"/>
    <property type="match status" value="1"/>
</dbReference>
<dbReference type="Pfam" id="PF00512">
    <property type="entry name" value="HisKA"/>
    <property type="match status" value="1"/>
</dbReference>
<evidence type="ECO:0000313" key="11">
    <source>
        <dbReference type="EMBL" id="OIP97474.1"/>
    </source>
</evidence>
<dbReference type="SUPFAM" id="SSF55874">
    <property type="entry name" value="ATPase domain of HSP90 chaperone/DNA topoisomerase II/histidine kinase"/>
    <property type="match status" value="1"/>
</dbReference>
<dbReference type="Proteomes" id="UP000183245">
    <property type="component" value="Unassembled WGS sequence"/>
</dbReference>
<evidence type="ECO:0000256" key="5">
    <source>
        <dbReference type="ARBA" id="ARBA00022679"/>
    </source>
</evidence>
<dbReference type="Pfam" id="PF00672">
    <property type="entry name" value="HAMP"/>
    <property type="match status" value="1"/>
</dbReference>
<gene>
    <name evidence="11" type="ORF">AUK40_03105</name>
</gene>
<dbReference type="InterPro" id="IPR003594">
    <property type="entry name" value="HATPase_dom"/>
</dbReference>
<dbReference type="InterPro" id="IPR004358">
    <property type="entry name" value="Sig_transdc_His_kin-like_C"/>
</dbReference>
<dbReference type="AlphaFoldDB" id="A0A1J5ISU9"/>
<keyword evidence="6" id="KW-0418">Kinase</keyword>
<name>A0A1J5ISU9_9BACT</name>
<sequence>MKLNLRAKTIGIILLTSIVAILMAGVMFNIQTERAFNTFLNGQLQFLEDNRPRMMPGMPDFRALRGEASHLLLERQFARELWRAVVGASVLASGVAFVVGFFFSDRITRPLRELKRHVNRMKQHHYDEPVVVYGDDEVAEIGADFESLRQELWRVEELRKDAVSDLAHEIATPLQSLLGIVEGIEDGMYQAKDKAEDMKNAIERIQTMTEDLRRFSHARSKARSCKKERIDLSSFVPHELGSLSAEAKTKGITLATDIPAGLELETDRSMLSHILLNLVKNAVQYTDEGRVEVRISEVTTRAGQKKAIRFMVEDTGSGIAPTDLPYIFERFYRGDRSRNRKTGGTGLGLAIVKEYVDQLGWTIEVASEPGKGSTFTLLCP</sequence>
<dbReference type="InterPro" id="IPR036097">
    <property type="entry name" value="HisK_dim/P_sf"/>
</dbReference>